<dbReference type="InterPro" id="IPR016040">
    <property type="entry name" value="NAD(P)-bd_dom"/>
</dbReference>
<evidence type="ECO:0000259" key="1">
    <source>
        <dbReference type="Pfam" id="PF13460"/>
    </source>
</evidence>
<dbReference type="RefSeq" id="WP_343354195.1">
    <property type="nucleotide sequence ID" value="NZ_CP145316.1"/>
</dbReference>
<dbReference type="PANTHER" id="PTHR43355:SF2">
    <property type="entry name" value="FLAVIN REDUCTASE (NADPH)"/>
    <property type="match status" value="1"/>
</dbReference>
<accession>A0ABZ3F714</accession>
<dbReference type="InterPro" id="IPR051606">
    <property type="entry name" value="Polyketide_Oxido-like"/>
</dbReference>
<dbReference type="PANTHER" id="PTHR43355">
    <property type="entry name" value="FLAVIN REDUCTASE (NADPH)"/>
    <property type="match status" value="1"/>
</dbReference>
<dbReference type="Pfam" id="PF13460">
    <property type="entry name" value="NAD_binding_10"/>
    <property type="match status" value="1"/>
</dbReference>
<feature type="domain" description="NAD(P)-binding" evidence="1">
    <location>
        <begin position="8"/>
        <end position="197"/>
    </location>
</feature>
<organism evidence="2 3">
    <name type="scientific">Helicobacter mastomyrinus</name>
    <dbReference type="NCBI Taxonomy" id="287948"/>
    <lineage>
        <taxon>Bacteria</taxon>
        <taxon>Pseudomonadati</taxon>
        <taxon>Campylobacterota</taxon>
        <taxon>Epsilonproteobacteria</taxon>
        <taxon>Campylobacterales</taxon>
        <taxon>Helicobacteraceae</taxon>
        <taxon>Helicobacter</taxon>
    </lineage>
</organism>
<dbReference type="Proteomes" id="UP001434737">
    <property type="component" value="Chromosome"/>
</dbReference>
<protein>
    <submittedName>
        <fullName evidence="2">NAD(P)H-binding protein</fullName>
    </submittedName>
</protein>
<proteinExistence type="predicted"/>
<gene>
    <name evidence="2" type="ORF">V3I05_04665</name>
</gene>
<evidence type="ECO:0000313" key="2">
    <source>
        <dbReference type="EMBL" id="XAM18973.1"/>
    </source>
</evidence>
<evidence type="ECO:0000313" key="3">
    <source>
        <dbReference type="Proteomes" id="UP001434737"/>
    </source>
</evidence>
<dbReference type="SUPFAM" id="SSF51735">
    <property type="entry name" value="NAD(P)-binding Rossmann-fold domains"/>
    <property type="match status" value="1"/>
</dbReference>
<keyword evidence="3" id="KW-1185">Reference proteome</keyword>
<dbReference type="EMBL" id="CP145316">
    <property type="protein sequence ID" value="XAM18973.1"/>
    <property type="molecule type" value="Genomic_DNA"/>
</dbReference>
<sequence length="214" mass="23956">MKIAILCASGKSGRCVLEAALRANLEIVAFVRNRAKADFPANVKLVEKDIFALDSQDLQGFDVIVDAFAEWVNLELHIKHIKHLVQILQGNKARFIIVGGARSLYMESSHTTRLMDTPDFPAEYLGVAKATADVLAFIRTQDSLNWLYISPAAIYDFEGAESGKYEIIGEEFKLNAQNQSYISYKDYALALIEIATNTNFESKYAKRRISLLAK</sequence>
<dbReference type="Gene3D" id="3.40.50.720">
    <property type="entry name" value="NAD(P)-binding Rossmann-like Domain"/>
    <property type="match status" value="1"/>
</dbReference>
<name>A0ABZ3F714_9HELI</name>
<dbReference type="InterPro" id="IPR036291">
    <property type="entry name" value="NAD(P)-bd_dom_sf"/>
</dbReference>
<reference evidence="2 3" key="1">
    <citation type="submission" date="2024-02" db="EMBL/GenBank/DDBJ databases">
        <title>Genome and pathogenicity analysis of Helicobacter mastomyrinus isolated from mice.</title>
        <authorList>
            <person name="Zhu L."/>
        </authorList>
    </citation>
    <scope>NUCLEOTIDE SEQUENCE [LARGE SCALE GENOMIC DNA]</scope>
    <source>
        <strain evidence="2 3">Hm-17</strain>
    </source>
</reference>